<protein>
    <recommendedName>
        <fullName evidence="2">Integrase p58-like C-terminal domain-containing protein</fullName>
    </recommendedName>
</protein>
<evidence type="ECO:0000259" key="2">
    <source>
        <dbReference type="Pfam" id="PF22938"/>
    </source>
</evidence>
<dbReference type="EMBL" id="JANPWB010000002">
    <property type="protein sequence ID" value="KAJ1207630.1"/>
    <property type="molecule type" value="Genomic_DNA"/>
</dbReference>
<dbReference type="InterPro" id="IPR054465">
    <property type="entry name" value="Integrase_p58-like_C"/>
</dbReference>
<organism evidence="3 4">
    <name type="scientific">Pleurodeles waltl</name>
    <name type="common">Iberian ribbed newt</name>
    <dbReference type="NCBI Taxonomy" id="8319"/>
    <lineage>
        <taxon>Eukaryota</taxon>
        <taxon>Metazoa</taxon>
        <taxon>Chordata</taxon>
        <taxon>Craniata</taxon>
        <taxon>Vertebrata</taxon>
        <taxon>Euteleostomi</taxon>
        <taxon>Amphibia</taxon>
        <taxon>Batrachia</taxon>
        <taxon>Caudata</taxon>
        <taxon>Salamandroidea</taxon>
        <taxon>Salamandridae</taxon>
        <taxon>Pleurodelinae</taxon>
        <taxon>Pleurodeles</taxon>
    </lineage>
</organism>
<dbReference type="Pfam" id="PF22938">
    <property type="entry name" value="Integrase_p58_C"/>
    <property type="match status" value="1"/>
</dbReference>
<comment type="caution">
    <text evidence="3">The sequence shown here is derived from an EMBL/GenBank/DDBJ whole genome shotgun (WGS) entry which is preliminary data.</text>
</comment>
<evidence type="ECO:0000256" key="1">
    <source>
        <dbReference type="SAM" id="MobiDB-lite"/>
    </source>
</evidence>
<sequence>MAEYMEKASKNLEASQQLQKMWYDQKAAMVEFQPVQEVWVLEPVAPRALQDKWSIPYPVLEKKSQVTYLVDLGTSRTPKRVIHVNRLKLFHDRADVTMLMVTDEDQEAESEPLPDLSTNPKDGTVDGVIYSGTLSGQQQADCRQVLQQFAELFSLTPGQTHLCTHDVDTGDMLPVKNKVFRHSDQVKQSINVKLDSCNLKKQEGLLPYKPAEKEEDNNYFGPSPTGLSPTLKTCNQRSIRQGPATSEASEDCPGLKDQETPVSSGPA</sequence>
<feature type="domain" description="Integrase p58-like C-terminal" evidence="2">
    <location>
        <begin position="56"/>
        <end position="88"/>
    </location>
</feature>
<dbReference type="AlphaFoldDB" id="A0AAV7W5P5"/>
<reference evidence="3" key="1">
    <citation type="journal article" date="2022" name="bioRxiv">
        <title>Sequencing and chromosome-scale assembly of the giantPleurodeles waltlgenome.</title>
        <authorList>
            <person name="Brown T."/>
            <person name="Elewa A."/>
            <person name="Iarovenko S."/>
            <person name="Subramanian E."/>
            <person name="Araus A.J."/>
            <person name="Petzold A."/>
            <person name="Susuki M."/>
            <person name="Suzuki K.-i.T."/>
            <person name="Hayashi T."/>
            <person name="Toyoda A."/>
            <person name="Oliveira C."/>
            <person name="Osipova E."/>
            <person name="Leigh N.D."/>
            <person name="Simon A."/>
            <person name="Yun M.H."/>
        </authorList>
    </citation>
    <scope>NUCLEOTIDE SEQUENCE</scope>
    <source>
        <strain evidence="3">20211129_DDA</strain>
        <tissue evidence="3">Liver</tissue>
    </source>
</reference>
<feature type="compositionally biased region" description="Polar residues" evidence="1">
    <location>
        <begin position="225"/>
        <end position="247"/>
    </location>
</feature>
<keyword evidence="4" id="KW-1185">Reference proteome</keyword>
<feature type="region of interest" description="Disordered" evidence="1">
    <location>
        <begin position="206"/>
        <end position="267"/>
    </location>
</feature>
<gene>
    <name evidence="3" type="ORF">NDU88_003020</name>
</gene>
<name>A0AAV7W5P5_PLEWA</name>
<evidence type="ECO:0000313" key="3">
    <source>
        <dbReference type="EMBL" id="KAJ1207630.1"/>
    </source>
</evidence>
<proteinExistence type="predicted"/>
<evidence type="ECO:0000313" key="4">
    <source>
        <dbReference type="Proteomes" id="UP001066276"/>
    </source>
</evidence>
<dbReference type="Proteomes" id="UP001066276">
    <property type="component" value="Chromosome 1_2"/>
</dbReference>
<accession>A0AAV7W5P5</accession>